<proteinExistence type="predicted"/>
<keyword evidence="3" id="KW-1185">Reference proteome</keyword>
<name>A0ABW3TGE6_9RHOB</name>
<comment type="caution">
    <text evidence="2">The sequence shown here is derived from an EMBL/GenBank/DDBJ whole genome shotgun (WGS) entry which is preliminary data.</text>
</comment>
<evidence type="ECO:0000313" key="2">
    <source>
        <dbReference type="EMBL" id="MFD1196118.1"/>
    </source>
</evidence>
<organism evidence="2 3">
    <name type="scientific">Seohaeicola saemankumensis</name>
    <dbReference type="NCBI Taxonomy" id="481181"/>
    <lineage>
        <taxon>Bacteria</taxon>
        <taxon>Pseudomonadati</taxon>
        <taxon>Pseudomonadota</taxon>
        <taxon>Alphaproteobacteria</taxon>
        <taxon>Rhodobacterales</taxon>
        <taxon>Roseobacteraceae</taxon>
        <taxon>Seohaeicola</taxon>
    </lineage>
</organism>
<reference evidence="3" key="1">
    <citation type="journal article" date="2019" name="Int. J. Syst. Evol. Microbiol.">
        <title>The Global Catalogue of Microorganisms (GCM) 10K type strain sequencing project: providing services to taxonomists for standard genome sequencing and annotation.</title>
        <authorList>
            <consortium name="The Broad Institute Genomics Platform"/>
            <consortium name="The Broad Institute Genome Sequencing Center for Infectious Disease"/>
            <person name="Wu L."/>
            <person name="Ma J."/>
        </authorList>
    </citation>
    <scope>NUCLEOTIDE SEQUENCE [LARGE SCALE GENOMIC DNA]</scope>
    <source>
        <strain evidence="3">CCUG 55328</strain>
    </source>
</reference>
<gene>
    <name evidence="2" type="ORF">ACFQ3C_15730</name>
</gene>
<protein>
    <submittedName>
        <fullName evidence="2">PAS domain-containing protein</fullName>
    </submittedName>
</protein>
<evidence type="ECO:0000313" key="3">
    <source>
        <dbReference type="Proteomes" id="UP001597151"/>
    </source>
</evidence>
<dbReference type="InterPro" id="IPR009922">
    <property type="entry name" value="DUF1457"/>
</dbReference>
<feature type="region of interest" description="Disordered" evidence="1">
    <location>
        <begin position="201"/>
        <end position="221"/>
    </location>
</feature>
<sequence length="238" mass="26059">MRNDATAPGPGNKSNVIAMNSHRTETRFPHIAQVEAYWHALRGARLVPDRSEVDPRGIERALEYAFILEQVAPGVGRLRIAGGHLGDLQGMEVRGMPLSAFFLPEARTDLAATLEQVCTTPTVATLSLLAETGIGRPVLEARLLLLPMTDGFGQITQILGCLDSQGSIGRAPRRFAITARRLTQIFPRDAAPEWRGRVVKPSDKTTLASQPGLAEPPARFDANPQRRFDHLRLIKTDS</sequence>
<dbReference type="RefSeq" id="WP_380793742.1">
    <property type="nucleotide sequence ID" value="NZ_JBHTKR010000006.1"/>
</dbReference>
<dbReference type="Pfam" id="PF07310">
    <property type="entry name" value="PAS_5"/>
    <property type="match status" value="1"/>
</dbReference>
<accession>A0ABW3TGE6</accession>
<evidence type="ECO:0000256" key="1">
    <source>
        <dbReference type="SAM" id="MobiDB-lite"/>
    </source>
</evidence>
<dbReference type="EMBL" id="JBHTKR010000006">
    <property type="protein sequence ID" value="MFD1196118.1"/>
    <property type="molecule type" value="Genomic_DNA"/>
</dbReference>
<dbReference type="Proteomes" id="UP001597151">
    <property type="component" value="Unassembled WGS sequence"/>
</dbReference>